<dbReference type="PANTHER" id="PTHR13510">
    <property type="entry name" value="FYVE-FINGER-CONTAINING RAB5 EFFECTOR PROTEIN RABENOSYN-5-RELATED"/>
    <property type="match status" value="1"/>
</dbReference>
<comment type="caution">
    <text evidence="2">The sequence shown here is derived from an EMBL/GenBank/DDBJ whole genome shotgun (WGS) entry which is preliminary data.</text>
</comment>
<dbReference type="GeneID" id="94345481"/>
<accession>A0A976FG62</accession>
<sequence>MRIYHRAPKSLEFQSPFAPLQLAVEDEAQLEAVARMFVHNTVVQYEKFIDQDRRKVDKNQWKCVKHERDLRIFLQRRRKNVERRMRRQQRFRQIRRRNSDIIDFSDVDTYSPSVIGRDSSCRSSVSSLFSRRTGSFMSNCSNSTSSDSRSMGYSSDSDNAVGPSGIELPVLQLVGSVPGSMDDAMYGTLGATINAMRVNSAHECQNITAGAVLATITTPTTADPFRSLTIKWVEHGGPTIDHYRYHPLHYPVTLPGAGNREDLVFLEATGTTTLATGERVGYQLRHSVHFSQTHIRHNVRRGNMSTCTLFRDEDATSQSGSVEVFARACLSGGNAAVRSTMTQMAATGDVVLCGRMKKLAWMLAQRQPPAHHMMGCITHQNSLASLTRSLPPRRSRHGSITVTISAAAAASTSVTDSKLCVTCKKRGLWFGSHSKKKKPSTTCQLCWRYVCLSCRLKKKVTSCISDPRRDDHLSTHVVQRDVTLCNVCVHQSMVVTRARDVAREEIEADPKYRRIFFPTQARERASDDYLHTRMLAQLSGSTRDNTNVFCHMSIGSRRPEHAVREHFQRCA</sequence>
<keyword evidence="3" id="KW-1185">Reference proteome</keyword>
<feature type="region of interest" description="Disordered" evidence="1">
    <location>
        <begin position="138"/>
        <end position="159"/>
    </location>
</feature>
<proteinExistence type="predicted"/>
<dbReference type="PANTHER" id="PTHR13510:SF44">
    <property type="entry name" value="RABENOSYN-5"/>
    <property type="match status" value="1"/>
</dbReference>
<evidence type="ECO:0000313" key="3">
    <source>
        <dbReference type="Proteomes" id="UP000294530"/>
    </source>
</evidence>
<feature type="compositionally biased region" description="Low complexity" evidence="1">
    <location>
        <begin position="138"/>
        <end position="158"/>
    </location>
</feature>
<gene>
    <name evidence="2" type="ORF">CCR75_001709</name>
</gene>
<evidence type="ECO:0000256" key="1">
    <source>
        <dbReference type="SAM" id="MobiDB-lite"/>
    </source>
</evidence>
<dbReference type="EMBL" id="SHOA02000018">
    <property type="protein sequence ID" value="TDH66130.1"/>
    <property type="molecule type" value="Genomic_DNA"/>
</dbReference>
<dbReference type="AlphaFoldDB" id="A0A976FG62"/>
<dbReference type="OrthoDB" id="117959at2759"/>
<evidence type="ECO:0000313" key="2">
    <source>
        <dbReference type="EMBL" id="TDH66130.1"/>
    </source>
</evidence>
<dbReference type="KEGG" id="blac:94345481"/>
<organism evidence="2 3">
    <name type="scientific">Bremia lactucae</name>
    <name type="common">Lettuce downy mildew</name>
    <dbReference type="NCBI Taxonomy" id="4779"/>
    <lineage>
        <taxon>Eukaryota</taxon>
        <taxon>Sar</taxon>
        <taxon>Stramenopiles</taxon>
        <taxon>Oomycota</taxon>
        <taxon>Peronosporomycetes</taxon>
        <taxon>Peronosporales</taxon>
        <taxon>Peronosporaceae</taxon>
        <taxon>Bremia</taxon>
    </lineage>
</organism>
<dbReference type="Proteomes" id="UP000294530">
    <property type="component" value="Unassembled WGS sequence"/>
</dbReference>
<name>A0A976FG62_BRELC</name>
<protein>
    <recommendedName>
        <fullName evidence="4">FYVE-type domain-containing protein</fullName>
    </recommendedName>
</protein>
<reference evidence="2 3" key="1">
    <citation type="journal article" date="2021" name="Genome Biol.">
        <title>AFLAP: assembly-free linkage analysis pipeline using k-mers from genome sequencing data.</title>
        <authorList>
            <person name="Fletcher K."/>
            <person name="Zhang L."/>
            <person name="Gil J."/>
            <person name="Han R."/>
            <person name="Cavanaugh K."/>
            <person name="Michelmore R."/>
        </authorList>
    </citation>
    <scope>NUCLEOTIDE SEQUENCE [LARGE SCALE GENOMIC DNA]</scope>
    <source>
        <strain evidence="2 3">SF5</strain>
    </source>
</reference>
<dbReference type="RefSeq" id="XP_067815629.1">
    <property type="nucleotide sequence ID" value="XM_067959810.1"/>
</dbReference>
<evidence type="ECO:0008006" key="4">
    <source>
        <dbReference type="Google" id="ProtNLM"/>
    </source>
</evidence>
<dbReference type="InterPro" id="IPR052727">
    <property type="entry name" value="Rab4/Rab5_effector"/>
</dbReference>